<feature type="chain" id="PRO_5032409845" evidence="2">
    <location>
        <begin position="34"/>
        <end position="181"/>
    </location>
</feature>
<dbReference type="Proteomes" id="UP000523000">
    <property type="component" value="Unassembled WGS sequence"/>
</dbReference>
<sequence length="181" mass="18200">MTSKNLSGNTLRILRGGTSLALLGLGLAGCSSAAAPAPTVTVTASVPTQAPAAATPSATTAPEATATTAAPSPSTEAAVERRVVMTVTGAKDTALVKALVVTSDSKESDAQMRSQKLPFTREVTLPATTDFTKVLVLGKYSSGATGKISCTVSIDGKEVASSSSSSHQPAECLFINKDSAK</sequence>
<dbReference type="Gene3D" id="2.60.40.2880">
    <property type="entry name" value="MmpS1-5, C-terminal soluble domain"/>
    <property type="match status" value="1"/>
</dbReference>
<gene>
    <name evidence="3" type="ORF">E9229_000873</name>
</gene>
<evidence type="ECO:0000256" key="1">
    <source>
        <dbReference type="SAM" id="MobiDB-lite"/>
    </source>
</evidence>
<evidence type="ECO:0000256" key="2">
    <source>
        <dbReference type="SAM" id="SignalP"/>
    </source>
</evidence>
<keyword evidence="2" id="KW-0732">Signal</keyword>
<proteinExistence type="predicted"/>
<evidence type="ECO:0000313" key="4">
    <source>
        <dbReference type="Proteomes" id="UP000523000"/>
    </source>
</evidence>
<reference evidence="3 4" key="1">
    <citation type="submission" date="2020-08" db="EMBL/GenBank/DDBJ databases">
        <title>Sequencing the genomes of 1000 actinobacteria strains.</title>
        <authorList>
            <person name="Klenk H.-P."/>
        </authorList>
    </citation>
    <scope>NUCLEOTIDE SEQUENCE [LARGE SCALE GENOMIC DNA]</scope>
    <source>
        <strain evidence="3 4">DSM 22826</strain>
    </source>
</reference>
<accession>A0A839QN88</accession>
<dbReference type="EMBL" id="JACHVS010000001">
    <property type="protein sequence ID" value="MBB2994682.1"/>
    <property type="molecule type" value="Genomic_DNA"/>
</dbReference>
<name>A0A839QN88_9MICC</name>
<dbReference type="AlphaFoldDB" id="A0A839QN88"/>
<organism evidence="3 4">
    <name type="scientific">Paeniglutamicibacter cryotolerans</name>
    <dbReference type="NCBI Taxonomy" id="670079"/>
    <lineage>
        <taxon>Bacteria</taxon>
        <taxon>Bacillati</taxon>
        <taxon>Actinomycetota</taxon>
        <taxon>Actinomycetes</taxon>
        <taxon>Micrococcales</taxon>
        <taxon>Micrococcaceae</taxon>
        <taxon>Paeniglutamicibacter</taxon>
    </lineage>
</organism>
<dbReference type="PROSITE" id="PS51257">
    <property type="entry name" value="PROKAR_LIPOPROTEIN"/>
    <property type="match status" value="1"/>
</dbReference>
<evidence type="ECO:0000313" key="3">
    <source>
        <dbReference type="EMBL" id="MBB2994682.1"/>
    </source>
</evidence>
<comment type="caution">
    <text evidence="3">The sequence shown here is derived from an EMBL/GenBank/DDBJ whole genome shotgun (WGS) entry which is preliminary data.</text>
</comment>
<feature type="signal peptide" evidence="2">
    <location>
        <begin position="1"/>
        <end position="33"/>
    </location>
</feature>
<keyword evidence="4" id="KW-1185">Reference proteome</keyword>
<protein>
    <submittedName>
        <fullName evidence="3">Uncharacterized protein</fullName>
    </submittedName>
</protein>
<feature type="region of interest" description="Disordered" evidence="1">
    <location>
        <begin position="51"/>
        <end position="77"/>
    </location>
</feature>
<dbReference type="InterPro" id="IPR038468">
    <property type="entry name" value="MmpS_C"/>
</dbReference>
<dbReference type="RefSeq" id="WP_183510025.1">
    <property type="nucleotide sequence ID" value="NZ_BAABGK010000087.1"/>
</dbReference>